<dbReference type="Proteomes" id="UP000035642">
    <property type="component" value="Unassembled WGS sequence"/>
</dbReference>
<evidence type="ECO:0000256" key="1">
    <source>
        <dbReference type="SAM" id="Phobius"/>
    </source>
</evidence>
<dbReference type="WBParaSite" id="ACAC_0001061001-mRNA-1">
    <property type="protein sequence ID" value="ACAC_0001061001-mRNA-1"/>
    <property type="gene ID" value="ACAC_0001061001"/>
</dbReference>
<protein>
    <submittedName>
        <fullName evidence="3">PGG domain-containing protein</fullName>
    </submittedName>
</protein>
<evidence type="ECO:0000313" key="2">
    <source>
        <dbReference type="Proteomes" id="UP000035642"/>
    </source>
</evidence>
<sequence>MSENDVRAIQVMESGLQLRQLDCRKRILPRQIRYQFPNSGRMRGLDGLERNQTNTMLVMADTIAAVQSAPYYNNYCKHKIPKNAEHVHEGNVTHSEFSVDFLRLVKTISSRLLTIYVLVALLATFSAALKHIPSSFEEPESGSRAFA</sequence>
<feature type="transmembrane region" description="Helical" evidence="1">
    <location>
        <begin position="112"/>
        <end position="129"/>
    </location>
</feature>
<evidence type="ECO:0000313" key="3">
    <source>
        <dbReference type="WBParaSite" id="ACAC_0001061001-mRNA-1"/>
    </source>
</evidence>
<keyword evidence="1" id="KW-0472">Membrane</keyword>
<keyword evidence="1" id="KW-0812">Transmembrane</keyword>
<reference evidence="3" key="2">
    <citation type="submission" date="2017-02" db="UniProtKB">
        <authorList>
            <consortium name="WormBaseParasite"/>
        </authorList>
    </citation>
    <scope>IDENTIFICATION</scope>
</reference>
<keyword evidence="1" id="KW-1133">Transmembrane helix</keyword>
<keyword evidence="2" id="KW-1185">Reference proteome</keyword>
<name>A0A0K0DHF0_ANGCA</name>
<accession>A0A0K0DHF0</accession>
<reference evidence="2" key="1">
    <citation type="submission" date="2012-09" db="EMBL/GenBank/DDBJ databases">
        <authorList>
            <person name="Martin A.A."/>
        </authorList>
    </citation>
    <scope>NUCLEOTIDE SEQUENCE</scope>
</reference>
<proteinExistence type="predicted"/>
<organism evidence="2 3">
    <name type="scientific">Angiostrongylus cantonensis</name>
    <name type="common">Rat lungworm</name>
    <dbReference type="NCBI Taxonomy" id="6313"/>
    <lineage>
        <taxon>Eukaryota</taxon>
        <taxon>Metazoa</taxon>
        <taxon>Ecdysozoa</taxon>
        <taxon>Nematoda</taxon>
        <taxon>Chromadorea</taxon>
        <taxon>Rhabditida</taxon>
        <taxon>Rhabditina</taxon>
        <taxon>Rhabditomorpha</taxon>
        <taxon>Strongyloidea</taxon>
        <taxon>Metastrongylidae</taxon>
        <taxon>Angiostrongylus</taxon>
    </lineage>
</organism>
<dbReference type="AlphaFoldDB" id="A0A0K0DHF0"/>